<evidence type="ECO:0000313" key="1">
    <source>
        <dbReference type="EMBL" id="KKL74777.1"/>
    </source>
</evidence>
<accession>A0A0F9HHZ0</accession>
<feature type="non-terminal residue" evidence="1">
    <location>
        <position position="1"/>
    </location>
</feature>
<gene>
    <name evidence="1" type="ORF">LCGC14_2061520</name>
</gene>
<organism evidence="1">
    <name type="scientific">marine sediment metagenome</name>
    <dbReference type="NCBI Taxonomy" id="412755"/>
    <lineage>
        <taxon>unclassified sequences</taxon>
        <taxon>metagenomes</taxon>
        <taxon>ecological metagenomes</taxon>
    </lineage>
</organism>
<sequence length="47" mass="5245">YIPSKNAFIAVNSINENVWIYKLSKSDGINLLRDAQPNVHEVDTSGL</sequence>
<dbReference type="EMBL" id="LAZR01024547">
    <property type="protein sequence ID" value="KKL74777.1"/>
    <property type="molecule type" value="Genomic_DNA"/>
</dbReference>
<comment type="caution">
    <text evidence="1">The sequence shown here is derived from an EMBL/GenBank/DDBJ whole genome shotgun (WGS) entry which is preliminary data.</text>
</comment>
<proteinExistence type="predicted"/>
<reference evidence="1" key="1">
    <citation type="journal article" date="2015" name="Nature">
        <title>Complex archaea that bridge the gap between prokaryotes and eukaryotes.</title>
        <authorList>
            <person name="Spang A."/>
            <person name="Saw J.H."/>
            <person name="Jorgensen S.L."/>
            <person name="Zaremba-Niedzwiedzka K."/>
            <person name="Martijn J."/>
            <person name="Lind A.E."/>
            <person name="van Eijk R."/>
            <person name="Schleper C."/>
            <person name="Guy L."/>
            <person name="Ettema T.J."/>
        </authorList>
    </citation>
    <scope>NUCLEOTIDE SEQUENCE</scope>
</reference>
<name>A0A0F9HHZ0_9ZZZZ</name>
<dbReference type="AlphaFoldDB" id="A0A0F9HHZ0"/>
<protein>
    <submittedName>
        <fullName evidence="1">Uncharacterized protein</fullName>
    </submittedName>
</protein>